<dbReference type="Proteomes" id="UP000267250">
    <property type="component" value="Chromosome"/>
</dbReference>
<protein>
    <recommendedName>
        <fullName evidence="1">Transposase InsH N-terminal domain-containing protein</fullName>
    </recommendedName>
</protein>
<gene>
    <name evidence="2" type="ORF">BBF96_10100</name>
</gene>
<dbReference type="KEGG" id="aft:BBF96_10100"/>
<sequence>MELVHIDALVPQDHLLKKIDKYIDFSLITEKTRPFYCEKNRRPCVDSVILFKIMFIGYLFGIRSGYQLGYLILKIQINYSKKTSVCQQPDAKSKMFLKRPSLTFSNNSRSRLNFFILNFD</sequence>
<proteinExistence type="predicted"/>
<feature type="domain" description="Transposase InsH N-terminal" evidence="1">
    <location>
        <begin position="5"/>
        <end position="68"/>
    </location>
</feature>
<dbReference type="AlphaFoldDB" id="A0A3S9SZB8"/>
<dbReference type="Pfam" id="PF05598">
    <property type="entry name" value="DUF772"/>
    <property type="match status" value="1"/>
</dbReference>
<evidence type="ECO:0000313" key="2">
    <source>
        <dbReference type="EMBL" id="AZR73703.1"/>
    </source>
</evidence>
<evidence type="ECO:0000259" key="1">
    <source>
        <dbReference type="Pfam" id="PF05598"/>
    </source>
</evidence>
<organism evidence="2 3">
    <name type="scientific">Anoxybacter fermentans</name>
    <dbReference type="NCBI Taxonomy" id="1323375"/>
    <lineage>
        <taxon>Bacteria</taxon>
        <taxon>Bacillati</taxon>
        <taxon>Bacillota</taxon>
        <taxon>Clostridia</taxon>
        <taxon>Halanaerobiales</taxon>
        <taxon>Anoxybacter</taxon>
    </lineage>
</organism>
<accession>A0A3S9SZB8</accession>
<dbReference type="EMBL" id="CP016379">
    <property type="protein sequence ID" value="AZR73703.1"/>
    <property type="molecule type" value="Genomic_DNA"/>
</dbReference>
<evidence type="ECO:0000313" key="3">
    <source>
        <dbReference type="Proteomes" id="UP000267250"/>
    </source>
</evidence>
<dbReference type="InterPro" id="IPR008490">
    <property type="entry name" value="Transposase_InsH_N"/>
</dbReference>
<reference evidence="2 3" key="1">
    <citation type="submission" date="2016-07" db="EMBL/GenBank/DDBJ databases">
        <title>Genome and transcriptome analysis of iron-reducing fermentative bacteria Anoxybacter fermentans.</title>
        <authorList>
            <person name="Zeng X."/>
            <person name="Shao Z."/>
        </authorList>
    </citation>
    <scope>NUCLEOTIDE SEQUENCE [LARGE SCALE GENOMIC DNA]</scope>
    <source>
        <strain evidence="2 3">DY22613</strain>
    </source>
</reference>
<keyword evidence="3" id="KW-1185">Reference proteome</keyword>
<name>A0A3S9SZB8_9FIRM</name>